<gene>
    <name evidence="2" type="ORF">MVEN_01425400</name>
</gene>
<sequence length="332" mass="36594">MSDTNLSFDELMDLPLVDSSPLKEPSRANSPLPGLTIPDLPESPSPFPGNVVPARRKRPAEDMSQFAAEVARAHKLPKAEHDELATYSKMCRVEQSITIMGHILALKRQQNLIMPADAAWVVPKRLHNKINEHAAILIADSSIPAYRNDTIGPSKLLTDMVLANPDWGFGLHLKLEKDAMDTLSSEVSSVLTAKRNIVKTVIISSLGSSPPDGSEQRTGALDIVELSHLIISKLKVRIKVDIRLCGRIAILRKLISERNDNTYWGAVDKKLANVRKKHQDPVKQSKWIKQHMLDPDLALYKHVELNDLATGPSVPVVPVAGPSRLPDASDDE</sequence>
<protein>
    <submittedName>
        <fullName evidence="2">Uncharacterized protein</fullName>
    </submittedName>
</protein>
<name>A0A8H6XVN0_9AGAR</name>
<feature type="region of interest" description="Disordered" evidence="1">
    <location>
        <begin position="17"/>
        <end position="48"/>
    </location>
</feature>
<reference evidence="2" key="1">
    <citation type="submission" date="2020-05" db="EMBL/GenBank/DDBJ databases">
        <title>Mycena genomes resolve the evolution of fungal bioluminescence.</title>
        <authorList>
            <person name="Tsai I.J."/>
        </authorList>
    </citation>
    <scope>NUCLEOTIDE SEQUENCE</scope>
    <source>
        <strain evidence="2">CCC161011</strain>
    </source>
</reference>
<dbReference type="OrthoDB" id="3267821at2759"/>
<accession>A0A8H6XVN0</accession>
<organism evidence="2 3">
    <name type="scientific">Mycena venus</name>
    <dbReference type="NCBI Taxonomy" id="2733690"/>
    <lineage>
        <taxon>Eukaryota</taxon>
        <taxon>Fungi</taxon>
        <taxon>Dikarya</taxon>
        <taxon>Basidiomycota</taxon>
        <taxon>Agaricomycotina</taxon>
        <taxon>Agaricomycetes</taxon>
        <taxon>Agaricomycetidae</taxon>
        <taxon>Agaricales</taxon>
        <taxon>Marasmiineae</taxon>
        <taxon>Mycenaceae</taxon>
        <taxon>Mycena</taxon>
    </lineage>
</organism>
<comment type="caution">
    <text evidence="2">The sequence shown here is derived from an EMBL/GenBank/DDBJ whole genome shotgun (WGS) entry which is preliminary data.</text>
</comment>
<evidence type="ECO:0000256" key="1">
    <source>
        <dbReference type="SAM" id="MobiDB-lite"/>
    </source>
</evidence>
<evidence type="ECO:0000313" key="3">
    <source>
        <dbReference type="Proteomes" id="UP000620124"/>
    </source>
</evidence>
<evidence type="ECO:0000313" key="2">
    <source>
        <dbReference type="EMBL" id="KAF7349038.1"/>
    </source>
</evidence>
<proteinExistence type="predicted"/>
<dbReference type="EMBL" id="JACAZI010000011">
    <property type="protein sequence ID" value="KAF7349038.1"/>
    <property type="molecule type" value="Genomic_DNA"/>
</dbReference>
<keyword evidence="3" id="KW-1185">Reference proteome</keyword>
<dbReference type="AlphaFoldDB" id="A0A8H6XVN0"/>
<dbReference type="Proteomes" id="UP000620124">
    <property type="component" value="Unassembled WGS sequence"/>
</dbReference>